<evidence type="ECO:0000313" key="3">
    <source>
        <dbReference type="Proteomes" id="UP001529510"/>
    </source>
</evidence>
<dbReference type="Proteomes" id="UP001529510">
    <property type="component" value="Unassembled WGS sequence"/>
</dbReference>
<feature type="compositionally biased region" description="Polar residues" evidence="1">
    <location>
        <begin position="1"/>
        <end position="22"/>
    </location>
</feature>
<reference evidence="2 3" key="1">
    <citation type="submission" date="2024-05" db="EMBL/GenBank/DDBJ databases">
        <title>Genome sequencing and assembly of Indian major carp, Cirrhinus mrigala (Hamilton, 1822).</title>
        <authorList>
            <person name="Mohindra V."/>
            <person name="Chowdhury L.M."/>
            <person name="Lal K."/>
            <person name="Jena J.K."/>
        </authorList>
    </citation>
    <scope>NUCLEOTIDE SEQUENCE [LARGE SCALE GENOMIC DNA]</scope>
    <source>
        <strain evidence="2">CM1030</strain>
        <tissue evidence="2">Blood</tissue>
    </source>
</reference>
<comment type="caution">
    <text evidence="2">The sequence shown here is derived from an EMBL/GenBank/DDBJ whole genome shotgun (WGS) entry which is preliminary data.</text>
</comment>
<evidence type="ECO:0000256" key="1">
    <source>
        <dbReference type="SAM" id="MobiDB-lite"/>
    </source>
</evidence>
<sequence>SSIWSTGNDSTLHSFSPPTSSAIPDLVSHTAPPTPAPNDIGRTYNPWSMPWSPTLNRWNSEPWPNSPDNNNGI</sequence>
<feature type="non-terminal residue" evidence="2">
    <location>
        <position position="1"/>
    </location>
</feature>
<protein>
    <submittedName>
        <fullName evidence="2">Uncharacterized protein</fullName>
    </submittedName>
</protein>
<keyword evidence="3" id="KW-1185">Reference proteome</keyword>
<feature type="region of interest" description="Disordered" evidence="1">
    <location>
        <begin position="1"/>
        <end position="42"/>
    </location>
</feature>
<dbReference type="EMBL" id="JAMKFB020000006">
    <property type="protein sequence ID" value="KAL0191092.1"/>
    <property type="molecule type" value="Genomic_DNA"/>
</dbReference>
<gene>
    <name evidence="2" type="ORF">M9458_013790</name>
</gene>
<name>A0ABD0QXY2_CIRMR</name>
<dbReference type="AlphaFoldDB" id="A0ABD0QXY2"/>
<organism evidence="2 3">
    <name type="scientific">Cirrhinus mrigala</name>
    <name type="common">Mrigala</name>
    <dbReference type="NCBI Taxonomy" id="683832"/>
    <lineage>
        <taxon>Eukaryota</taxon>
        <taxon>Metazoa</taxon>
        <taxon>Chordata</taxon>
        <taxon>Craniata</taxon>
        <taxon>Vertebrata</taxon>
        <taxon>Euteleostomi</taxon>
        <taxon>Actinopterygii</taxon>
        <taxon>Neopterygii</taxon>
        <taxon>Teleostei</taxon>
        <taxon>Ostariophysi</taxon>
        <taxon>Cypriniformes</taxon>
        <taxon>Cyprinidae</taxon>
        <taxon>Labeoninae</taxon>
        <taxon>Labeonini</taxon>
        <taxon>Cirrhinus</taxon>
    </lineage>
</organism>
<proteinExistence type="predicted"/>
<accession>A0ABD0QXY2</accession>
<evidence type="ECO:0000313" key="2">
    <source>
        <dbReference type="EMBL" id="KAL0191092.1"/>
    </source>
</evidence>